<keyword evidence="5" id="KW-0175">Coiled coil</keyword>
<dbReference type="InterPro" id="IPR012925">
    <property type="entry name" value="TipAS_dom"/>
</dbReference>
<dbReference type="EMBL" id="NOVD01000013">
    <property type="protein sequence ID" value="PCK25774.1"/>
    <property type="molecule type" value="Genomic_DNA"/>
</dbReference>
<dbReference type="PANTHER" id="PTHR30204:SF90">
    <property type="entry name" value="HTH-TYPE TRANSCRIPTIONAL ACTIVATOR MTA"/>
    <property type="match status" value="1"/>
</dbReference>
<dbReference type="PANTHER" id="PTHR30204">
    <property type="entry name" value="REDOX-CYCLING DRUG-SENSING TRANSCRIPTIONAL ACTIVATOR SOXR"/>
    <property type="match status" value="1"/>
</dbReference>
<dbReference type="SMART" id="SM00422">
    <property type="entry name" value="HTH_MERR"/>
    <property type="match status" value="1"/>
</dbReference>
<evidence type="ECO:0000256" key="2">
    <source>
        <dbReference type="ARBA" id="ARBA00023125"/>
    </source>
</evidence>
<reference evidence="7 8" key="1">
    <citation type="submission" date="2017-07" db="EMBL/GenBank/DDBJ databases">
        <title>Draft sequence of Rhodococcus enclensis 23b-28.</title>
        <authorList>
            <person name="Besaury L."/>
            <person name="Sancelme M."/>
            <person name="Amato P."/>
            <person name="Lallement A."/>
            <person name="Delort A.-M."/>
        </authorList>
    </citation>
    <scope>NUCLEOTIDE SEQUENCE [LARGE SCALE GENOMIC DNA]</scope>
    <source>
        <strain evidence="7 8">23b-28</strain>
    </source>
</reference>
<evidence type="ECO:0000256" key="1">
    <source>
        <dbReference type="ARBA" id="ARBA00023015"/>
    </source>
</evidence>
<dbReference type="InterPro" id="IPR036244">
    <property type="entry name" value="TipA-like_antibiotic-bd"/>
</dbReference>
<evidence type="ECO:0000256" key="5">
    <source>
        <dbReference type="SAM" id="Coils"/>
    </source>
</evidence>
<evidence type="ECO:0000256" key="3">
    <source>
        <dbReference type="ARBA" id="ARBA00023159"/>
    </source>
</evidence>
<dbReference type="SUPFAM" id="SSF89082">
    <property type="entry name" value="Antibiotic binding domain of TipA-like multidrug resistance regulators"/>
    <property type="match status" value="1"/>
</dbReference>
<evidence type="ECO:0000256" key="4">
    <source>
        <dbReference type="ARBA" id="ARBA00023163"/>
    </source>
</evidence>
<keyword evidence="1" id="KW-0805">Transcription regulation</keyword>
<feature type="domain" description="HTH merR-type" evidence="6">
    <location>
        <begin position="25"/>
        <end position="94"/>
    </location>
</feature>
<dbReference type="Gene3D" id="1.10.490.50">
    <property type="entry name" value="Antibiotic binding domain of TipA-like multidrug resistance regulators"/>
    <property type="match status" value="1"/>
</dbReference>
<dbReference type="GO" id="GO:0003700">
    <property type="term" value="F:DNA-binding transcription factor activity"/>
    <property type="evidence" value="ECO:0007669"/>
    <property type="project" value="InterPro"/>
</dbReference>
<dbReference type="InterPro" id="IPR047057">
    <property type="entry name" value="MerR_fam"/>
</dbReference>
<dbReference type="Pfam" id="PF13411">
    <property type="entry name" value="MerR_1"/>
    <property type="match status" value="1"/>
</dbReference>
<comment type="caution">
    <text evidence="7">The sequence shown here is derived from an EMBL/GenBank/DDBJ whole genome shotgun (WGS) entry which is preliminary data.</text>
</comment>
<dbReference type="InterPro" id="IPR009061">
    <property type="entry name" value="DNA-bd_dom_put_sf"/>
</dbReference>
<dbReference type="Gene3D" id="1.10.1660.10">
    <property type="match status" value="1"/>
</dbReference>
<dbReference type="Pfam" id="PF07739">
    <property type="entry name" value="TipAS"/>
    <property type="match status" value="1"/>
</dbReference>
<gene>
    <name evidence="7" type="ORF">CHR55_18655</name>
</gene>
<feature type="coiled-coil region" evidence="5">
    <location>
        <begin position="100"/>
        <end position="127"/>
    </location>
</feature>
<dbReference type="GO" id="GO:0003677">
    <property type="term" value="F:DNA binding"/>
    <property type="evidence" value="ECO:0007669"/>
    <property type="project" value="UniProtKB-KW"/>
</dbReference>
<keyword evidence="4" id="KW-0804">Transcription</keyword>
<evidence type="ECO:0000259" key="6">
    <source>
        <dbReference type="PROSITE" id="PS50937"/>
    </source>
</evidence>
<accession>A0A2A5J862</accession>
<dbReference type="PROSITE" id="PS50937">
    <property type="entry name" value="HTH_MERR_2"/>
    <property type="match status" value="1"/>
</dbReference>
<keyword evidence="2" id="KW-0238">DNA-binding</keyword>
<organism evidence="7 8">
    <name type="scientific">Rhodococcus qingshengii</name>
    <dbReference type="NCBI Taxonomy" id="334542"/>
    <lineage>
        <taxon>Bacteria</taxon>
        <taxon>Bacillati</taxon>
        <taxon>Actinomycetota</taxon>
        <taxon>Actinomycetes</taxon>
        <taxon>Mycobacteriales</taxon>
        <taxon>Nocardiaceae</taxon>
        <taxon>Rhodococcus</taxon>
        <taxon>Rhodococcus erythropolis group</taxon>
    </lineage>
</organism>
<evidence type="ECO:0000313" key="8">
    <source>
        <dbReference type="Proteomes" id="UP000230886"/>
    </source>
</evidence>
<dbReference type="AlphaFoldDB" id="A0A2A5J862"/>
<dbReference type="CDD" id="cd01106">
    <property type="entry name" value="HTH_TipAL-Mta"/>
    <property type="match status" value="1"/>
</dbReference>
<dbReference type="SUPFAM" id="SSF46955">
    <property type="entry name" value="Putative DNA-binding domain"/>
    <property type="match status" value="1"/>
</dbReference>
<proteinExistence type="predicted"/>
<name>A0A2A5J862_RHOSG</name>
<evidence type="ECO:0000313" key="7">
    <source>
        <dbReference type="EMBL" id="PCK25774.1"/>
    </source>
</evidence>
<sequence length="288" mass="31438">MVSRAASVKLDAVTDQLFGDEADSALTVGAAASRLGITVRTLHHWDAIGLVCPSGHSDGGYRLYTDADLGRIGRVLVYRDVGLSLDEIGILLESPAAHVDETLRGQRAELRQRIADLEQRGESLDRIIDARKSGVLLPVDEQVSIFGRHWQPSWGPEAHERWGDSAQWAQHAERSAGRTAEDWQKIADCVETLNEDLALACRAGVEPGSAEANSLAERHRASIGVYFDCTHSMQVCLGRMYVADPGFSEFYDALFYETVEAGLTAWLRAVIDANALAHGVVPESATWV</sequence>
<dbReference type="InterPro" id="IPR000551">
    <property type="entry name" value="MerR-type_HTH_dom"/>
</dbReference>
<dbReference type="Proteomes" id="UP000230886">
    <property type="component" value="Unassembled WGS sequence"/>
</dbReference>
<dbReference type="PROSITE" id="PS00552">
    <property type="entry name" value="HTH_MERR_1"/>
    <property type="match status" value="1"/>
</dbReference>
<protein>
    <submittedName>
        <fullName evidence="7">MerR family transcriptional regulator</fullName>
    </submittedName>
</protein>
<keyword evidence="3" id="KW-0010">Activator</keyword>